<name>A0A9P6ZAW2_9FUNG</name>
<dbReference type="InterPro" id="IPR013780">
    <property type="entry name" value="Glyco_hydro_b"/>
</dbReference>
<dbReference type="AlphaFoldDB" id="A0A9P6ZAW2"/>
<dbReference type="Gene3D" id="3.20.20.80">
    <property type="entry name" value="Glycosidases"/>
    <property type="match status" value="2"/>
</dbReference>
<keyword evidence="3" id="KW-0326">Glycosidase</keyword>
<evidence type="ECO:0000313" key="6">
    <source>
        <dbReference type="EMBL" id="KAG1574344.1"/>
    </source>
</evidence>
<dbReference type="EMBL" id="JAANIU010000183">
    <property type="protein sequence ID" value="KAG1574344.1"/>
    <property type="molecule type" value="Genomic_DNA"/>
</dbReference>
<dbReference type="InterPro" id="IPR052066">
    <property type="entry name" value="Glycosphingolipid_Hydrolases"/>
</dbReference>
<comment type="similarity">
    <text evidence="1">Belongs to the glycosyl hydrolase 5 (cellulase A) family.</text>
</comment>
<organism evidence="6 7">
    <name type="scientific">Rhizopus delemar</name>
    <dbReference type="NCBI Taxonomy" id="936053"/>
    <lineage>
        <taxon>Eukaryota</taxon>
        <taxon>Fungi</taxon>
        <taxon>Fungi incertae sedis</taxon>
        <taxon>Mucoromycota</taxon>
        <taxon>Mucoromycotina</taxon>
        <taxon>Mucoromycetes</taxon>
        <taxon>Mucorales</taxon>
        <taxon>Mucorineae</taxon>
        <taxon>Rhizopodaceae</taxon>
        <taxon>Rhizopus</taxon>
    </lineage>
</organism>
<proteinExistence type="inferred from homology"/>
<dbReference type="InterPro" id="IPR001547">
    <property type="entry name" value="Glyco_hydro_5"/>
</dbReference>
<dbReference type="OMA" id="AACRYFA"/>
<dbReference type="InterPro" id="IPR041036">
    <property type="entry name" value="GH5_C"/>
</dbReference>
<feature type="domain" description="Glycoside hydrolase family 5" evidence="4">
    <location>
        <begin position="54"/>
        <end position="246"/>
    </location>
</feature>
<gene>
    <name evidence="6" type="ORF">G6F50_002046</name>
</gene>
<dbReference type="GO" id="GO:0000272">
    <property type="term" value="P:polysaccharide catabolic process"/>
    <property type="evidence" value="ECO:0007669"/>
    <property type="project" value="InterPro"/>
</dbReference>
<keyword evidence="7" id="KW-1185">Reference proteome</keyword>
<evidence type="ECO:0000256" key="3">
    <source>
        <dbReference type="ARBA" id="ARBA00023295"/>
    </source>
</evidence>
<evidence type="ECO:0000259" key="4">
    <source>
        <dbReference type="Pfam" id="PF00150"/>
    </source>
</evidence>
<accession>A0A9P6ZAW2</accession>
<protein>
    <recommendedName>
        <fullName evidence="8">Glycoside hydrolase family 5 domain-containing protein</fullName>
    </recommendedName>
</protein>
<dbReference type="GO" id="GO:0050295">
    <property type="term" value="F:steryl-beta-glucosidase activity"/>
    <property type="evidence" value="ECO:0007669"/>
    <property type="project" value="TreeGrafter"/>
</dbReference>
<feature type="domain" description="Glycoside hydrolase family 5 C-terminal" evidence="5">
    <location>
        <begin position="656"/>
        <end position="741"/>
    </location>
</feature>
<sequence length="752" mass="86028">MELNGSWFIDNKTKRTILFKGINLGGGTKLPNGIPSQESNGYWVDYDRKVNFVGRPFPLNEADEHLSRIANYGFNLLRFVITWEAVEHEGPGIYDEEYLSYLIQVLKKCESYNLKVFIDPHQDCWSRHCGGSGHPGWTIVLAGLNPMNFPATNAAIVHNLYSNPDEFPKMIWNTNYQKLAAATLFTLFFAGKDFAPKCIINGVHVQDYLQDHYLKCFAHVARRIKESGLENTVVIGYDTMNEPGQGYLSINDITRFNKVDTDFMMGLMPTAFQGMLLGSSIPTKVDYWEFQWSGPKKTGEVLVDPKGNHAWLSADELNEVDTCFGWKRSESWPAGCIWATHGVWDKETEQVLLPKYFVTHPLTGEPIQFNDYWLDHFRRYMQVIRDIHSDALLFVQPPVLEVPPKLSFPTKRLVYAPHWYDGLTLVKKKWCNYNVDFINLNRGKYGTGPLRFVRALRVGEKSIRQCFVDQLKTLQTEGLENIGDYPCILGEIGIPYDMKTGRSDQNDSSYLARCWSCLLSLFTNQRQSKAFGINHPNSNQNKAMDANINALEQNLLNYTLWSYVPDNNIKWGDRWNGEDLSIWQSDQEEKPSLLNSKDCLKSSVSFVTSSTVTIKSKDDIKKAVIDDDYLKDTESLNNEFLLSSQENIRDIISLYRPHPWATAGIPTSIKFTSPTEKISALFEFSLKPNVDCSKPTEIHVPIKSFPLPPETKVDVTNGRWQVTRSSSHYWVLSWWIEKEEESRLKLGGVIST</sequence>
<dbReference type="GO" id="GO:1904462">
    <property type="term" value="P:ergosteryl 3-beta-D-glucoside catabolic process"/>
    <property type="evidence" value="ECO:0007669"/>
    <property type="project" value="TreeGrafter"/>
</dbReference>
<evidence type="ECO:0000256" key="2">
    <source>
        <dbReference type="ARBA" id="ARBA00022801"/>
    </source>
</evidence>
<keyword evidence="2" id="KW-0378">Hydrolase</keyword>
<dbReference type="SUPFAM" id="SSF51445">
    <property type="entry name" value="(Trans)glycosidases"/>
    <property type="match status" value="1"/>
</dbReference>
<evidence type="ECO:0000313" key="7">
    <source>
        <dbReference type="Proteomes" id="UP000740926"/>
    </source>
</evidence>
<evidence type="ECO:0000256" key="1">
    <source>
        <dbReference type="ARBA" id="ARBA00005641"/>
    </source>
</evidence>
<dbReference type="Pfam" id="PF00150">
    <property type="entry name" value="Cellulase"/>
    <property type="match status" value="1"/>
</dbReference>
<dbReference type="PANTHER" id="PTHR31308">
    <property type="match status" value="1"/>
</dbReference>
<reference evidence="6 7" key="1">
    <citation type="journal article" date="2020" name="Microb. Genom.">
        <title>Genetic diversity of clinical and environmental Mucorales isolates obtained from an investigation of mucormycosis cases among solid organ transplant recipients.</title>
        <authorList>
            <person name="Nguyen M.H."/>
            <person name="Kaul D."/>
            <person name="Muto C."/>
            <person name="Cheng S.J."/>
            <person name="Richter R.A."/>
            <person name="Bruno V.M."/>
            <person name="Liu G."/>
            <person name="Beyhan S."/>
            <person name="Sundermann A.J."/>
            <person name="Mounaud S."/>
            <person name="Pasculle A.W."/>
            <person name="Nierman W.C."/>
            <person name="Driscoll E."/>
            <person name="Cumbie R."/>
            <person name="Clancy C.J."/>
            <person name="Dupont C.L."/>
        </authorList>
    </citation>
    <scope>NUCLEOTIDE SEQUENCE [LARGE SCALE GENOMIC DNA]</scope>
    <source>
        <strain evidence="6 7">GL24</strain>
    </source>
</reference>
<dbReference type="PANTHER" id="PTHR31308:SF5">
    <property type="entry name" value="ERGOSTERYL-BETA-GLUCOSIDASE"/>
    <property type="match status" value="1"/>
</dbReference>
<evidence type="ECO:0000259" key="5">
    <source>
        <dbReference type="Pfam" id="PF18564"/>
    </source>
</evidence>
<dbReference type="InterPro" id="IPR017853">
    <property type="entry name" value="GH"/>
</dbReference>
<evidence type="ECO:0008006" key="8">
    <source>
        <dbReference type="Google" id="ProtNLM"/>
    </source>
</evidence>
<comment type="caution">
    <text evidence="6">The sequence shown here is derived from an EMBL/GenBank/DDBJ whole genome shotgun (WGS) entry which is preliminary data.</text>
</comment>
<dbReference type="Proteomes" id="UP000740926">
    <property type="component" value="Unassembled WGS sequence"/>
</dbReference>
<dbReference type="Gene3D" id="2.60.40.1180">
    <property type="entry name" value="Golgi alpha-mannosidase II"/>
    <property type="match status" value="1"/>
</dbReference>
<dbReference type="Pfam" id="PF18564">
    <property type="entry name" value="Glyco_hydro_5_C"/>
    <property type="match status" value="1"/>
</dbReference>